<proteinExistence type="predicted"/>
<comment type="caution">
    <text evidence="1">The sequence shown here is derived from an EMBL/GenBank/DDBJ whole genome shotgun (WGS) entry which is preliminary data.</text>
</comment>
<protein>
    <submittedName>
        <fullName evidence="1">Uncharacterized protein</fullName>
    </submittedName>
</protein>
<dbReference type="EMBL" id="BARU01002211">
    <property type="protein sequence ID" value="GAH25369.1"/>
    <property type="molecule type" value="Genomic_DNA"/>
</dbReference>
<name>X1F7J3_9ZZZZ</name>
<accession>X1F7J3</accession>
<reference evidence="1" key="1">
    <citation type="journal article" date="2014" name="Front. Microbiol.">
        <title>High frequency of phylogenetically diverse reductive dehalogenase-homologous genes in deep subseafloor sedimentary metagenomes.</title>
        <authorList>
            <person name="Kawai M."/>
            <person name="Futagami T."/>
            <person name="Toyoda A."/>
            <person name="Takaki Y."/>
            <person name="Nishi S."/>
            <person name="Hori S."/>
            <person name="Arai W."/>
            <person name="Tsubouchi T."/>
            <person name="Morono Y."/>
            <person name="Uchiyama I."/>
            <person name="Ito T."/>
            <person name="Fujiyama A."/>
            <person name="Inagaki F."/>
            <person name="Takami H."/>
        </authorList>
    </citation>
    <scope>NUCLEOTIDE SEQUENCE</scope>
    <source>
        <strain evidence="1">Expedition CK06-06</strain>
    </source>
</reference>
<sequence>MAATGIDEWGERRFVPVAPEEFLAGGITMEYINYAIKTFGDKVKSLEELRREKEKEREESFT</sequence>
<organism evidence="1">
    <name type="scientific">marine sediment metagenome</name>
    <dbReference type="NCBI Taxonomy" id="412755"/>
    <lineage>
        <taxon>unclassified sequences</taxon>
        <taxon>metagenomes</taxon>
        <taxon>ecological metagenomes</taxon>
    </lineage>
</organism>
<gene>
    <name evidence="1" type="ORF">S03H2_05326</name>
</gene>
<evidence type="ECO:0000313" key="1">
    <source>
        <dbReference type="EMBL" id="GAH25369.1"/>
    </source>
</evidence>
<dbReference type="AlphaFoldDB" id="X1F7J3"/>